<comment type="caution">
    <text evidence="1">The sequence shown here is derived from an EMBL/GenBank/DDBJ whole genome shotgun (WGS) entry which is preliminary data.</text>
</comment>
<feature type="non-terminal residue" evidence="1">
    <location>
        <position position="547"/>
    </location>
</feature>
<dbReference type="EMBL" id="WHVB01000018">
    <property type="protein sequence ID" value="KAF8473697.1"/>
    <property type="molecule type" value="Genomic_DNA"/>
</dbReference>
<proteinExistence type="predicted"/>
<sequence length="547" mass="62829">MGYMRPATVHTIQYPPSRSYSVLNIVLNIQYLLSRMSYLAPSTSSLQFAETIRPCAICGESQPQSPHTAWIHILDDDSLLDIFYLYRPPIFDGDESDQVRAFGGRKWDRERWWHKLAQVCQRWRNLLLGSASYLGLCLVCTWGTPVADMLTHSPSLPLVIDYDDENRYITWPAEEEERIILALKQHDRVRRIRLRVPVPIMPKLIIAIDGEYPVLEYLVLESQGEYNTLAPVLPKPLEAPRLYHLLLMGVVPPIESRLLTTAVGMVTLCLHMQKPSAYFQPNILLQCLSSMPQLETLVVSTNFFIITDHVERQLLDMPITTRVALPNLRSFQFEGSGTYMEVVVHHITAPRLETLNIQLYNELELSVPHLYQFMNTTNDLRFDSATFEFSFYRVFVRLYLREEAEVYALLMTAFYMGQARDMQLFSVTQIFNSFSQKLSTVEHLSLEHAAFSYVHDGPEVDPTEWRQLLQLFRCVKTLNVHDRLVKEVSRCLELDDGEHPLELLPVLQELTYSGSDDTSDAFTSFTDARQNAGRPVTLTPLSRGSSS</sequence>
<protein>
    <submittedName>
        <fullName evidence="1">Uncharacterized protein</fullName>
    </submittedName>
</protein>
<keyword evidence="2" id="KW-1185">Reference proteome</keyword>
<evidence type="ECO:0000313" key="2">
    <source>
        <dbReference type="Proteomes" id="UP000759537"/>
    </source>
</evidence>
<evidence type="ECO:0000313" key="1">
    <source>
        <dbReference type="EMBL" id="KAF8473697.1"/>
    </source>
</evidence>
<organism evidence="1 2">
    <name type="scientific">Russula ochroleuca</name>
    <dbReference type="NCBI Taxonomy" id="152965"/>
    <lineage>
        <taxon>Eukaryota</taxon>
        <taxon>Fungi</taxon>
        <taxon>Dikarya</taxon>
        <taxon>Basidiomycota</taxon>
        <taxon>Agaricomycotina</taxon>
        <taxon>Agaricomycetes</taxon>
        <taxon>Russulales</taxon>
        <taxon>Russulaceae</taxon>
        <taxon>Russula</taxon>
    </lineage>
</organism>
<dbReference type="AlphaFoldDB" id="A0A9P5K1L0"/>
<reference evidence="1" key="1">
    <citation type="submission" date="2019-10" db="EMBL/GenBank/DDBJ databases">
        <authorList>
            <consortium name="DOE Joint Genome Institute"/>
            <person name="Kuo A."/>
            <person name="Miyauchi S."/>
            <person name="Kiss E."/>
            <person name="Drula E."/>
            <person name="Kohler A."/>
            <person name="Sanchez-Garcia M."/>
            <person name="Andreopoulos B."/>
            <person name="Barry K.W."/>
            <person name="Bonito G."/>
            <person name="Buee M."/>
            <person name="Carver A."/>
            <person name="Chen C."/>
            <person name="Cichocki N."/>
            <person name="Clum A."/>
            <person name="Culley D."/>
            <person name="Crous P.W."/>
            <person name="Fauchery L."/>
            <person name="Girlanda M."/>
            <person name="Hayes R."/>
            <person name="Keri Z."/>
            <person name="LaButti K."/>
            <person name="Lipzen A."/>
            <person name="Lombard V."/>
            <person name="Magnuson J."/>
            <person name="Maillard F."/>
            <person name="Morin E."/>
            <person name="Murat C."/>
            <person name="Nolan M."/>
            <person name="Ohm R."/>
            <person name="Pangilinan J."/>
            <person name="Pereira M."/>
            <person name="Perotto S."/>
            <person name="Peter M."/>
            <person name="Riley R."/>
            <person name="Sitrit Y."/>
            <person name="Stielow B."/>
            <person name="Szollosi G."/>
            <person name="Zifcakova L."/>
            <person name="Stursova M."/>
            <person name="Spatafora J.W."/>
            <person name="Tedersoo L."/>
            <person name="Vaario L.-M."/>
            <person name="Yamada A."/>
            <person name="Yan M."/>
            <person name="Wang P."/>
            <person name="Xu J."/>
            <person name="Bruns T."/>
            <person name="Baldrian P."/>
            <person name="Vilgalys R."/>
            <person name="Henrissat B."/>
            <person name="Grigoriev I.V."/>
            <person name="Hibbett D."/>
            <person name="Nagy L.G."/>
            <person name="Martin F.M."/>
        </authorList>
    </citation>
    <scope>NUCLEOTIDE SEQUENCE</scope>
    <source>
        <strain evidence="1">Prilba</strain>
    </source>
</reference>
<accession>A0A9P5K1L0</accession>
<dbReference type="Proteomes" id="UP000759537">
    <property type="component" value="Unassembled WGS sequence"/>
</dbReference>
<gene>
    <name evidence="1" type="ORF">DFH94DRAFT_846909</name>
</gene>
<reference evidence="1" key="2">
    <citation type="journal article" date="2020" name="Nat. Commun.">
        <title>Large-scale genome sequencing of mycorrhizal fungi provides insights into the early evolution of symbiotic traits.</title>
        <authorList>
            <person name="Miyauchi S."/>
            <person name="Kiss E."/>
            <person name="Kuo A."/>
            <person name="Drula E."/>
            <person name="Kohler A."/>
            <person name="Sanchez-Garcia M."/>
            <person name="Morin E."/>
            <person name="Andreopoulos B."/>
            <person name="Barry K.W."/>
            <person name="Bonito G."/>
            <person name="Buee M."/>
            <person name="Carver A."/>
            <person name="Chen C."/>
            <person name="Cichocki N."/>
            <person name="Clum A."/>
            <person name="Culley D."/>
            <person name="Crous P.W."/>
            <person name="Fauchery L."/>
            <person name="Girlanda M."/>
            <person name="Hayes R.D."/>
            <person name="Keri Z."/>
            <person name="LaButti K."/>
            <person name="Lipzen A."/>
            <person name="Lombard V."/>
            <person name="Magnuson J."/>
            <person name="Maillard F."/>
            <person name="Murat C."/>
            <person name="Nolan M."/>
            <person name="Ohm R.A."/>
            <person name="Pangilinan J."/>
            <person name="Pereira M.F."/>
            <person name="Perotto S."/>
            <person name="Peter M."/>
            <person name="Pfister S."/>
            <person name="Riley R."/>
            <person name="Sitrit Y."/>
            <person name="Stielow J.B."/>
            <person name="Szollosi G."/>
            <person name="Zifcakova L."/>
            <person name="Stursova M."/>
            <person name="Spatafora J.W."/>
            <person name="Tedersoo L."/>
            <person name="Vaario L.M."/>
            <person name="Yamada A."/>
            <person name="Yan M."/>
            <person name="Wang P."/>
            <person name="Xu J."/>
            <person name="Bruns T."/>
            <person name="Baldrian P."/>
            <person name="Vilgalys R."/>
            <person name="Dunand C."/>
            <person name="Henrissat B."/>
            <person name="Grigoriev I.V."/>
            <person name="Hibbett D."/>
            <person name="Nagy L.G."/>
            <person name="Martin F.M."/>
        </authorList>
    </citation>
    <scope>NUCLEOTIDE SEQUENCE</scope>
    <source>
        <strain evidence="1">Prilba</strain>
    </source>
</reference>
<name>A0A9P5K1L0_9AGAM</name>